<name>A0A6H5G6Y5_9HEMI</name>
<dbReference type="Proteomes" id="UP000479000">
    <property type="component" value="Unassembled WGS sequence"/>
</dbReference>
<reference evidence="3 4" key="1">
    <citation type="submission" date="2020-02" db="EMBL/GenBank/DDBJ databases">
        <authorList>
            <person name="Ferguson B K."/>
        </authorList>
    </citation>
    <scope>NUCLEOTIDE SEQUENCE [LARGE SCALE GENOMIC DNA]</scope>
</reference>
<feature type="transmembrane region" description="Helical" evidence="1">
    <location>
        <begin position="12"/>
        <end position="33"/>
    </location>
</feature>
<dbReference type="GO" id="GO:0008081">
    <property type="term" value="F:phosphoric diester hydrolase activity"/>
    <property type="evidence" value="ECO:0007669"/>
    <property type="project" value="InterPro"/>
</dbReference>
<proteinExistence type="predicted"/>
<accession>A0A6H5G6Y5</accession>
<feature type="non-terminal residue" evidence="3">
    <location>
        <position position="119"/>
    </location>
</feature>
<dbReference type="InterPro" id="IPR030395">
    <property type="entry name" value="GP_PDE_dom"/>
</dbReference>
<evidence type="ECO:0000259" key="2">
    <source>
        <dbReference type="PROSITE" id="PS51704"/>
    </source>
</evidence>
<keyword evidence="1" id="KW-1133">Transmembrane helix</keyword>
<dbReference type="AlphaFoldDB" id="A0A6H5G6Y5"/>
<keyword evidence="1" id="KW-0472">Membrane</keyword>
<gene>
    <name evidence="3" type="ORF">NTEN_LOCUS4292</name>
</gene>
<evidence type="ECO:0000313" key="4">
    <source>
        <dbReference type="Proteomes" id="UP000479000"/>
    </source>
</evidence>
<evidence type="ECO:0000313" key="3">
    <source>
        <dbReference type="EMBL" id="CAA9997998.1"/>
    </source>
</evidence>
<dbReference type="PROSITE" id="PS51704">
    <property type="entry name" value="GP_PDE"/>
    <property type="match status" value="1"/>
</dbReference>
<keyword evidence="4" id="KW-1185">Reference proteome</keyword>
<dbReference type="OrthoDB" id="197419at2759"/>
<feature type="domain" description="GP-PDE" evidence="2">
    <location>
        <begin position="97"/>
        <end position="119"/>
    </location>
</feature>
<sequence length="119" mass="12952">MLSGSSSVANDIRLVISCVHFWICFFACLLLAIEVTNTGVTTLVIILAPIATFCLIRKYSVPLPSEAVVNEVLGKWMEGSDEDKDSSGDREAELPTIPVWAHRFAALDAPENTLEALDT</sequence>
<feature type="transmembrane region" description="Helical" evidence="1">
    <location>
        <begin position="39"/>
        <end position="56"/>
    </location>
</feature>
<dbReference type="EMBL" id="CADCXU010006447">
    <property type="protein sequence ID" value="CAA9997998.1"/>
    <property type="molecule type" value="Genomic_DNA"/>
</dbReference>
<keyword evidence="1" id="KW-0812">Transmembrane</keyword>
<organism evidence="3 4">
    <name type="scientific">Nesidiocoris tenuis</name>
    <dbReference type="NCBI Taxonomy" id="355587"/>
    <lineage>
        <taxon>Eukaryota</taxon>
        <taxon>Metazoa</taxon>
        <taxon>Ecdysozoa</taxon>
        <taxon>Arthropoda</taxon>
        <taxon>Hexapoda</taxon>
        <taxon>Insecta</taxon>
        <taxon>Pterygota</taxon>
        <taxon>Neoptera</taxon>
        <taxon>Paraneoptera</taxon>
        <taxon>Hemiptera</taxon>
        <taxon>Heteroptera</taxon>
        <taxon>Panheteroptera</taxon>
        <taxon>Cimicomorpha</taxon>
        <taxon>Miridae</taxon>
        <taxon>Dicyphina</taxon>
        <taxon>Nesidiocoris</taxon>
    </lineage>
</organism>
<evidence type="ECO:0000256" key="1">
    <source>
        <dbReference type="SAM" id="Phobius"/>
    </source>
</evidence>
<dbReference type="GO" id="GO:0006629">
    <property type="term" value="P:lipid metabolic process"/>
    <property type="evidence" value="ECO:0007669"/>
    <property type="project" value="InterPro"/>
</dbReference>
<protein>
    <recommendedName>
        <fullName evidence="2">GP-PDE domain-containing protein</fullName>
    </recommendedName>
</protein>